<evidence type="ECO:0000313" key="11">
    <source>
        <dbReference type="EMBL" id="OII74707.1"/>
    </source>
</evidence>
<dbReference type="GO" id="GO:0005680">
    <property type="term" value="C:anaphase-promoting complex"/>
    <property type="evidence" value="ECO:0007669"/>
    <property type="project" value="InterPro"/>
</dbReference>
<evidence type="ECO:0000256" key="6">
    <source>
        <dbReference type="ARBA" id="ARBA00022786"/>
    </source>
</evidence>
<dbReference type="GeneID" id="39977053"/>
<accession>A0A1J4MMM2</accession>
<dbReference type="EMBL" id="LRBP01000009">
    <property type="protein sequence ID" value="OII74707.1"/>
    <property type="molecule type" value="Genomic_DNA"/>
</dbReference>
<keyword evidence="12" id="KW-1185">Reference proteome</keyword>
<dbReference type="InterPro" id="IPR051031">
    <property type="entry name" value="RING-box_E3_Ubiquitin_Ligase"/>
</dbReference>
<organism evidence="11 12">
    <name type="scientific">Cryptosporidium ubiquitum</name>
    <dbReference type="NCBI Taxonomy" id="857276"/>
    <lineage>
        <taxon>Eukaryota</taxon>
        <taxon>Sar</taxon>
        <taxon>Alveolata</taxon>
        <taxon>Apicomplexa</taxon>
        <taxon>Conoidasida</taxon>
        <taxon>Coccidia</taxon>
        <taxon>Eucoccidiorida</taxon>
        <taxon>Eimeriorina</taxon>
        <taxon>Cryptosporidiidae</taxon>
        <taxon>Cryptosporidium</taxon>
    </lineage>
</organism>
<dbReference type="OrthoDB" id="1681166at2759"/>
<evidence type="ECO:0000256" key="4">
    <source>
        <dbReference type="ARBA" id="ARBA00022771"/>
    </source>
</evidence>
<dbReference type="RefSeq" id="XP_028875853.1">
    <property type="nucleotide sequence ID" value="XM_029017274.1"/>
</dbReference>
<evidence type="ECO:0000256" key="7">
    <source>
        <dbReference type="ARBA" id="ARBA00022833"/>
    </source>
</evidence>
<dbReference type="AlphaFoldDB" id="A0A1J4MMM2"/>
<dbReference type="InterPro" id="IPR013083">
    <property type="entry name" value="Znf_RING/FYVE/PHD"/>
</dbReference>
<keyword evidence="6" id="KW-0833">Ubl conjugation pathway</keyword>
<dbReference type="GO" id="GO:0097602">
    <property type="term" value="F:cullin family protein binding"/>
    <property type="evidence" value="ECO:0007669"/>
    <property type="project" value="InterPro"/>
</dbReference>
<evidence type="ECO:0000256" key="1">
    <source>
        <dbReference type="ARBA" id="ARBA00013928"/>
    </source>
</evidence>
<evidence type="ECO:0000313" key="12">
    <source>
        <dbReference type="Proteomes" id="UP000186176"/>
    </source>
</evidence>
<dbReference type="VEuPathDB" id="CryptoDB:cubi_00260"/>
<protein>
    <recommendedName>
        <fullName evidence="1">Anaphase-promoting complex subunit 11</fullName>
    </recommendedName>
</protein>
<proteinExistence type="predicted"/>
<sequence>MSRIKINKLRMIGYWNWLCGDDLCSICSESFELTCPQCLRPGDSCPPAFGECGHSFHLHCIHEWLSRARNDSGMCPMCRREFKFQSNPNILQNTGVMTLASHARGHGFDSRSSYFSFG</sequence>
<comment type="caution">
    <text evidence="11">The sequence shown here is derived from an EMBL/GenBank/DDBJ whole genome shotgun (WGS) entry which is preliminary data.</text>
</comment>
<feature type="domain" description="RING-type" evidence="10">
    <location>
        <begin position="35"/>
        <end position="79"/>
    </location>
</feature>
<keyword evidence="4 9" id="KW-0863">Zinc-finger</keyword>
<dbReference type="SMART" id="SM00184">
    <property type="entry name" value="RING"/>
    <property type="match status" value="1"/>
</dbReference>
<dbReference type="CDD" id="cd16456">
    <property type="entry name" value="RING-H2_APC11"/>
    <property type="match status" value="1"/>
</dbReference>
<dbReference type="GO" id="GO:0008270">
    <property type="term" value="F:zinc ion binding"/>
    <property type="evidence" value="ECO:0007669"/>
    <property type="project" value="UniProtKB-KW"/>
</dbReference>
<evidence type="ECO:0000256" key="5">
    <source>
        <dbReference type="ARBA" id="ARBA00022776"/>
    </source>
</evidence>
<dbReference type="GO" id="GO:0051301">
    <property type="term" value="P:cell division"/>
    <property type="evidence" value="ECO:0007669"/>
    <property type="project" value="UniProtKB-KW"/>
</dbReference>
<name>A0A1J4MMM2_9CRYT</name>
<evidence type="ECO:0000256" key="9">
    <source>
        <dbReference type="PROSITE-ProRule" id="PRU00175"/>
    </source>
</evidence>
<dbReference type="PROSITE" id="PS50089">
    <property type="entry name" value="ZF_RING_2"/>
    <property type="match status" value="1"/>
</dbReference>
<keyword evidence="7" id="KW-0862">Zinc</keyword>
<keyword evidence="2" id="KW-0132">Cell division</keyword>
<dbReference type="InterPro" id="IPR001841">
    <property type="entry name" value="Znf_RING"/>
</dbReference>
<dbReference type="Pfam" id="PF12861">
    <property type="entry name" value="zf-ANAPC11"/>
    <property type="match status" value="1"/>
</dbReference>
<dbReference type="SUPFAM" id="SSF57850">
    <property type="entry name" value="RING/U-box"/>
    <property type="match status" value="1"/>
</dbReference>
<evidence type="ECO:0000256" key="8">
    <source>
        <dbReference type="ARBA" id="ARBA00023306"/>
    </source>
</evidence>
<dbReference type="InterPro" id="IPR024991">
    <property type="entry name" value="RING-H2_APC11"/>
</dbReference>
<dbReference type="GO" id="GO:0061630">
    <property type="term" value="F:ubiquitin protein ligase activity"/>
    <property type="evidence" value="ECO:0007669"/>
    <property type="project" value="InterPro"/>
</dbReference>
<keyword evidence="5" id="KW-0498">Mitosis</keyword>
<keyword evidence="3" id="KW-0479">Metal-binding</keyword>
<evidence type="ECO:0000256" key="2">
    <source>
        <dbReference type="ARBA" id="ARBA00022618"/>
    </source>
</evidence>
<reference evidence="11 12" key="1">
    <citation type="submission" date="2016-10" db="EMBL/GenBank/DDBJ databases">
        <title>Reductive evolution of mitochondrial metabolism and differential evolution of invasion-related proteins in Cryptosporidium.</title>
        <authorList>
            <person name="Liu S."/>
            <person name="Roellig D.M."/>
            <person name="Guo Y."/>
            <person name="Li N."/>
            <person name="Frace M.A."/>
            <person name="Tang K."/>
            <person name="Zhang L."/>
            <person name="Feng Y."/>
            <person name="Xiao L."/>
        </authorList>
    </citation>
    <scope>NUCLEOTIDE SEQUENCE [LARGE SCALE GENOMIC DNA]</scope>
    <source>
        <strain evidence="11">39726</strain>
    </source>
</reference>
<evidence type="ECO:0000256" key="3">
    <source>
        <dbReference type="ARBA" id="ARBA00022723"/>
    </source>
</evidence>
<keyword evidence="8" id="KW-0131">Cell cycle</keyword>
<gene>
    <name evidence="11" type="ORF">cubi_00260</name>
</gene>
<dbReference type="PANTHER" id="PTHR11210">
    <property type="entry name" value="RING BOX"/>
    <property type="match status" value="1"/>
</dbReference>
<dbReference type="Gene3D" id="3.30.40.10">
    <property type="entry name" value="Zinc/RING finger domain, C3HC4 (zinc finger)"/>
    <property type="match status" value="1"/>
</dbReference>
<evidence type="ECO:0000259" key="10">
    <source>
        <dbReference type="PROSITE" id="PS50089"/>
    </source>
</evidence>
<dbReference type="GO" id="GO:0031145">
    <property type="term" value="P:anaphase-promoting complex-dependent catabolic process"/>
    <property type="evidence" value="ECO:0007669"/>
    <property type="project" value="InterPro"/>
</dbReference>
<dbReference type="Proteomes" id="UP000186176">
    <property type="component" value="Unassembled WGS sequence"/>
</dbReference>